<evidence type="ECO:0000259" key="2">
    <source>
        <dbReference type="Pfam" id="PF21345"/>
    </source>
</evidence>
<dbReference type="Pfam" id="PF19501">
    <property type="entry name" value="PcRGLX_1st"/>
    <property type="match status" value="1"/>
</dbReference>
<dbReference type="EMBL" id="AJAP01000025">
    <property type="protein sequence ID" value="EOH84390.1"/>
    <property type="molecule type" value="Genomic_DNA"/>
</dbReference>
<name>R2RLF5_9ENTE</name>
<reference evidence="4 5" key="1">
    <citation type="submission" date="2013-02" db="EMBL/GenBank/DDBJ databases">
        <title>The Genome Sequence of Enterococcus asini ATCC_700915.</title>
        <authorList>
            <consortium name="The Broad Institute Genome Sequencing Platform"/>
            <consortium name="The Broad Institute Genome Sequencing Center for Infectious Disease"/>
            <person name="Earl A.M."/>
            <person name="Gilmore M.S."/>
            <person name="Lebreton F."/>
            <person name="Walker B."/>
            <person name="Young S.K."/>
            <person name="Zeng Q."/>
            <person name="Gargeya S."/>
            <person name="Fitzgerald M."/>
            <person name="Haas B."/>
            <person name="Abouelleil A."/>
            <person name="Alvarado L."/>
            <person name="Arachchi H.M."/>
            <person name="Berlin A.M."/>
            <person name="Chapman S.B."/>
            <person name="Dewar J."/>
            <person name="Goldberg J."/>
            <person name="Griggs A."/>
            <person name="Gujja S."/>
            <person name="Hansen M."/>
            <person name="Howarth C."/>
            <person name="Imamovic A."/>
            <person name="Larimer J."/>
            <person name="McCowan C."/>
            <person name="Murphy C."/>
            <person name="Neiman D."/>
            <person name="Pearson M."/>
            <person name="Priest M."/>
            <person name="Roberts A."/>
            <person name="Saif S."/>
            <person name="Shea T."/>
            <person name="Sisk P."/>
            <person name="Sykes S."/>
            <person name="Wortman J."/>
            <person name="Nusbaum C."/>
            <person name="Birren B."/>
        </authorList>
    </citation>
    <scope>NUCLEOTIDE SEQUENCE [LARGE SCALE GENOMIC DNA]</scope>
    <source>
        <strain evidence="4 5">ATCC 700915</strain>
    </source>
</reference>
<dbReference type="InterPro" id="IPR048330">
    <property type="entry name" value="PcRGLX/YetA_2nd"/>
</dbReference>
<dbReference type="PATRIC" id="fig|1158606.3.peg.2267"/>
<organism evidence="4 5">
    <name type="scientific">Enterococcus asini ATCC 700915</name>
    <dbReference type="NCBI Taxonomy" id="1158606"/>
    <lineage>
        <taxon>Bacteria</taxon>
        <taxon>Bacillati</taxon>
        <taxon>Bacillota</taxon>
        <taxon>Bacilli</taxon>
        <taxon>Lactobacillales</taxon>
        <taxon>Enterococcaceae</taxon>
        <taxon>Enterococcus</taxon>
    </lineage>
</organism>
<proteinExistence type="predicted"/>
<accession>R2RLF5</accession>
<protein>
    <recommendedName>
        <fullName evidence="6">Tat pathway signal sequence domain protein</fullName>
    </recommendedName>
</protein>
<comment type="caution">
    <text evidence="4">The sequence shown here is derived from an EMBL/GenBank/DDBJ whole genome shotgun (WGS) entry which is preliminary data.</text>
</comment>
<dbReference type="STRING" id="57732.RU94_GL000391"/>
<sequence length="831" mass="95480">MGLKWLKDSPKVIRGMSFGHPWHKGELAVAEVAEKDFYLGETPLQTKVMAYWPDGSVKWTGHNGVVSSETELNFHQGEQLEQQAIANEKYNGIYFDNGIIKGFFPKHGEGINLLDWVQVSGEKRLTNLHLLLQYQGKKYRSQVTGLKLEENGGEKAVIKVTGEIHIQGQCAQEFTLRFRIYRGLAKLEIIHTVVIIKGLAYEGLGLEFTTALTGEKWNRQVKFVGDDVYSEPAQLLLSRRFYENNPNYHLQAQGEIVKLDAEDEPMLLHGKENAIWNNFRVVQSTHRSFEMAKQTGKDYCWLPMGDGAHYSGTLYAGGETGGVACSLENFWEKAPSEIEVSGLSHDQTKLTTWLWSPEAEAMDFRHYSERDHMLSGYEGMEEIRSTPVGIANTSRIWIDLFSTPASNEELLALAEENQQPAQIVANPEDYRNTGVFGYFSLPDKSNQTKTMLEEQMLALRQFYLAEVGQRSWYGFWNFGDVMHTYDRFRHQWRYDLGGYAWQNTELVPNMWLWLDFLRTGDAEVYYFAENMTRHTSEVDQYHAGEYKGLGSRHNVLHWGCQAKEVRISMAGLHRYYYYLTGDERIGEIMEQVKDNEEYAFDELPPMREFMERDGQKIPVRVGPDWSALVSNWFTQWERTGDQVYLQKILTGIDCLKRSPNRLLSGPITMFDPEKKTLDYLGTGLTGGYHMVISFGAPQVWTELAMNLEDDEWSDMVAEFGWMYSLSPEDKEHYSEGLLKEPNFSWPMFATTMMAYGAVQRNDQKISQRAWDLLLQNDLSGMALPVADSRQAVATWQKVSEMPWISTNVVSQWCLNVICCLDLIGDEMKEEN</sequence>
<dbReference type="Pfam" id="PF21346">
    <property type="entry name" value="PcRGLX_3rd"/>
    <property type="match status" value="1"/>
</dbReference>
<dbReference type="eggNOG" id="ENOG502Z86X">
    <property type="taxonomic scope" value="Bacteria"/>
</dbReference>
<dbReference type="PANTHER" id="PTHR40081">
    <property type="entry name" value="CONCANAVALIN A-LIKE LECTIN/GLUCANASE"/>
    <property type="match status" value="1"/>
</dbReference>
<dbReference type="RefSeq" id="WP_010754931.1">
    <property type="nucleotide sequence ID" value="NZ_ASVU01000001.1"/>
</dbReference>
<dbReference type="Proteomes" id="UP000013777">
    <property type="component" value="Unassembled WGS sequence"/>
</dbReference>
<dbReference type="HOGENOM" id="CLU_005777_0_0_9"/>
<evidence type="ECO:0000313" key="5">
    <source>
        <dbReference type="Proteomes" id="UP000013777"/>
    </source>
</evidence>
<gene>
    <name evidence="4" type="ORF">UAS_02322</name>
</gene>
<feature type="domain" description="PcRGLX/YetA-like N-terminal RIFT barrel" evidence="1">
    <location>
        <begin position="2"/>
        <end position="70"/>
    </location>
</feature>
<evidence type="ECO:0000259" key="1">
    <source>
        <dbReference type="Pfam" id="PF19501"/>
    </source>
</evidence>
<dbReference type="GeneID" id="78364365"/>
<evidence type="ECO:0000259" key="3">
    <source>
        <dbReference type="Pfam" id="PF21346"/>
    </source>
</evidence>
<keyword evidence="5" id="KW-1185">Reference proteome</keyword>
<feature type="domain" description="PcRGLX/YetA-like central beta-sandwich" evidence="2">
    <location>
        <begin position="87"/>
        <end position="414"/>
    </location>
</feature>
<feature type="domain" description="PcRGLX/YetA-like C-terminal alpha/alpha toroid" evidence="3">
    <location>
        <begin position="420"/>
        <end position="827"/>
    </location>
</feature>
<dbReference type="InterPro" id="IPR048329">
    <property type="entry name" value="PcRGLX_1st"/>
</dbReference>
<evidence type="ECO:0008006" key="6">
    <source>
        <dbReference type="Google" id="ProtNLM"/>
    </source>
</evidence>
<dbReference type="OrthoDB" id="262615at2"/>
<dbReference type="Pfam" id="PF21345">
    <property type="entry name" value="PcRGLX_2nd"/>
    <property type="match status" value="1"/>
</dbReference>
<dbReference type="AlphaFoldDB" id="R2RLF5"/>
<dbReference type="PANTHER" id="PTHR40081:SF1">
    <property type="entry name" value="TAT PATHWAY SIGNAL SEQUENCE DOMAIN PROTEIN"/>
    <property type="match status" value="1"/>
</dbReference>
<dbReference type="InterPro" id="IPR045793">
    <property type="entry name" value="PcRGLX/YetA-like"/>
</dbReference>
<dbReference type="InterPro" id="IPR048331">
    <property type="entry name" value="PcRGLX/YetA_3rd"/>
</dbReference>
<evidence type="ECO:0000313" key="4">
    <source>
        <dbReference type="EMBL" id="EOH84390.1"/>
    </source>
</evidence>